<gene>
    <name evidence="2" type="ORF">EGH82_10250</name>
</gene>
<dbReference type="InterPro" id="IPR026881">
    <property type="entry name" value="WYL_dom"/>
</dbReference>
<organism evidence="2 3">
    <name type="scientific">Vibrio ponticus</name>
    <dbReference type="NCBI Taxonomy" id="265668"/>
    <lineage>
        <taxon>Bacteria</taxon>
        <taxon>Pseudomonadati</taxon>
        <taxon>Pseudomonadota</taxon>
        <taxon>Gammaproteobacteria</taxon>
        <taxon>Vibrionales</taxon>
        <taxon>Vibrionaceae</taxon>
        <taxon>Vibrio</taxon>
    </lineage>
</organism>
<protein>
    <recommendedName>
        <fullName evidence="1">WYL domain-containing protein</fullName>
    </recommendedName>
</protein>
<reference evidence="2 3" key="1">
    <citation type="submission" date="2018-11" db="EMBL/GenBank/DDBJ databases">
        <title>Vibrio ponticus strain CAIM 1751 pathogenic for the snapper Lutjanus guttatus.</title>
        <authorList>
            <person name="Soto-Rodriguez S."/>
            <person name="Lozano-Olvera R."/>
            <person name="Gomez-Gil B."/>
        </authorList>
    </citation>
    <scope>NUCLEOTIDE SEQUENCE [LARGE SCALE GENOMIC DNA]</scope>
    <source>
        <strain evidence="2 3">CAIM 1751</strain>
    </source>
</reference>
<evidence type="ECO:0000259" key="1">
    <source>
        <dbReference type="Pfam" id="PF13280"/>
    </source>
</evidence>
<proteinExistence type="predicted"/>
<sequence length="272" mass="31349">MEFVVISIVAIIVIYAFAKRATKKAMSDPAQFQKYVQEQGYDIEEQKDFCERIGIDYEKVSKNITSQDVNSHTSKTTFKPNLDHSNELLTSRREKALYKLALQILEDDVVDIEESKKLRAWFRKYPESKIDDRTKELANTAELYLEDKILDHDEALHLFLLLTDYCDGVEAREKDKPSRKISASKPSKKINIESNSGFSYLNDLSLGNEYFMNYRDSSGKVSDRNIVLRQIDQNSQGDIYIKGYCLMRNAVRTFRADRITGLCCVETGEAFV</sequence>
<feature type="domain" description="WYL" evidence="1">
    <location>
        <begin position="234"/>
        <end position="262"/>
    </location>
</feature>
<dbReference type="AlphaFoldDB" id="A0A3N3E0I6"/>
<accession>A0A3N3E0I6</accession>
<evidence type="ECO:0000313" key="2">
    <source>
        <dbReference type="EMBL" id="ROV60176.1"/>
    </source>
</evidence>
<dbReference type="Proteomes" id="UP000278792">
    <property type="component" value="Unassembled WGS sequence"/>
</dbReference>
<dbReference type="RefSeq" id="WP_123782011.1">
    <property type="nucleotide sequence ID" value="NZ_RKIK01000025.1"/>
</dbReference>
<name>A0A3N3E0I6_9VIBR</name>
<comment type="caution">
    <text evidence="2">The sequence shown here is derived from an EMBL/GenBank/DDBJ whole genome shotgun (WGS) entry which is preliminary data.</text>
</comment>
<evidence type="ECO:0000313" key="3">
    <source>
        <dbReference type="Proteomes" id="UP000278792"/>
    </source>
</evidence>
<dbReference type="Pfam" id="PF13280">
    <property type="entry name" value="WYL"/>
    <property type="match status" value="1"/>
</dbReference>
<dbReference type="EMBL" id="RKIK01000025">
    <property type="protein sequence ID" value="ROV60176.1"/>
    <property type="molecule type" value="Genomic_DNA"/>
</dbReference>